<dbReference type="Proteomes" id="UP000299102">
    <property type="component" value="Unassembled WGS sequence"/>
</dbReference>
<sequence>MERCGEYKVKTTAGRTDLRILQEQMLHRILQLLVGVPNLKRGRISTEDDSHPATVVSEEMEINKCQGIRFGLILEIFDSIMMLCTVIYRADDYCVAVVGPSKKLRTAVEVQEAKRTFDYGGPGRAANPISFHKRLTSQPVGYPEAKIRNDSPLVRGRGPDARCPADSSRPASVRETGRVIPVNPRSRANRGRVRCASFYGPFVRGVYMHSASMQTAVRCAITTKGRLATCVHRLFRDA</sequence>
<dbReference type="EMBL" id="BGZK01000098">
    <property type="protein sequence ID" value="GBP18530.1"/>
    <property type="molecule type" value="Genomic_DNA"/>
</dbReference>
<name>A0A4C1TX16_EUMVA</name>
<comment type="caution">
    <text evidence="2">The sequence shown here is derived from an EMBL/GenBank/DDBJ whole genome shotgun (WGS) entry which is preliminary data.</text>
</comment>
<reference evidence="2 3" key="1">
    <citation type="journal article" date="2019" name="Commun. Biol.">
        <title>The bagworm genome reveals a unique fibroin gene that provides high tensile strength.</title>
        <authorList>
            <person name="Kono N."/>
            <person name="Nakamura H."/>
            <person name="Ohtoshi R."/>
            <person name="Tomita M."/>
            <person name="Numata K."/>
            <person name="Arakawa K."/>
        </authorList>
    </citation>
    <scope>NUCLEOTIDE SEQUENCE [LARGE SCALE GENOMIC DNA]</scope>
</reference>
<accession>A0A4C1TX16</accession>
<evidence type="ECO:0000256" key="1">
    <source>
        <dbReference type="SAM" id="MobiDB-lite"/>
    </source>
</evidence>
<evidence type="ECO:0000313" key="2">
    <source>
        <dbReference type="EMBL" id="GBP18530.1"/>
    </source>
</evidence>
<gene>
    <name evidence="2" type="ORF">EVAR_12991_1</name>
</gene>
<protein>
    <submittedName>
        <fullName evidence="2">Uncharacterized protein</fullName>
    </submittedName>
</protein>
<organism evidence="2 3">
    <name type="scientific">Eumeta variegata</name>
    <name type="common">Bagworm moth</name>
    <name type="synonym">Eumeta japonica</name>
    <dbReference type="NCBI Taxonomy" id="151549"/>
    <lineage>
        <taxon>Eukaryota</taxon>
        <taxon>Metazoa</taxon>
        <taxon>Ecdysozoa</taxon>
        <taxon>Arthropoda</taxon>
        <taxon>Hexapoda</taxon>
        <taxon>Insecta</taxon>
        <taxon>Pterygota</taxon>
        <taxon>Neoptera</taxon>
        <taxon>Endopterygota</taxon>
        <taxon>Lepidoptera</taxon>
        <taxon>Glossata</taxon>
        <taxon>Ditrysia</taxon>
        <taxon>Tineoidea</taxon>
        <taxon>Psychidae</taxon>
        <taxon>Oiketicinae</taxon>
        <taxon>Eumeta</taxon>
    </lineage>
</organism>
<evidence type="ECO:0000313" key="3">
    <source>
        <dbReference type="Proteomes" id="UP000299102"/>
    </source>
</evidence>
<dbReference type="AlphaFoldDB" id="A0A4C1TX16"/>
<proteinExistence type="predicted"/>
<feature type="region of interest" description="Disordered" evidence="1">
    <location>
        <begin position="141"/>
        <end position="174"/>
    </location>
</feature>
<keyword evidence="3" id="KW-1185">Reference proteome</keyword>